<organism evidence="5 6">
    <name type="scientific">Luteimonas salinisoli</name>
    <dbReference type="NCBI Taxonomy" id="2752307"/>
    <lineage>
        <taxon>Bacteria</taxon>
        <taxon>Pseudomonadati</taxon>
        <taxon>Pseudomonadota</taxon>
        <taxon>Gammaproteobacteria</taxon>
        <taxon>Lysobacterales</taxon>
        <taxon>Lysobacteraceae</taxon>
        <taxon>Luteimonas</taxon>
    </lineage>
</organism>
<accession>A0A853JDJ8</accession>
<dbReference type="Pfam" id="PF01546">
    <property type="entry name" value="Peptidase_M20"/>
    <property type="match status" value="1"/>
</dbReference>
<dbReference type="PANTHER" id="PTHR43270:SF4">
    <property type="entry name" value="CARNOSINE DIPEPTIDASE 2, ISOFORM A"/>
    <property type="match status" value="1"/>
</dbReference>
<dbReference type="InterPro" id="IPR051458">
    <property type="entry name" value="Cyt/Met_Dipeptidase"/>
</dbReference>
<keyword evidence="3 5" id="KW-0378">Hydrolase</keyword>
<dbReference type="InterPro" id="IPR002933">
    <property type="entry name" value="Peptidase_M20"/>
</dbReference>
<dbReference type="InterPro" id="IPR011650">
    <property type="entry name" value="Peptidase_M20_dimer"/>
</dbReference>
<keyword evidence="2" id="KW-0479">Metal-binding</keyword>
<comment type="caution">
    <text evidence="5">The sequence shown here is derived from an EMBL/GenBank/DDBJ whole genome shotgun (WGS) entry which is preliminary data.</text>
</comment>
<evidence type="ECO:0000256" key="1">
    <source>
        <dbReference type="ARBA" id="ARBA00022670"/>
    </source>
</evidence>
<feature type="domain" description="Peptidase M20 dimerisation" evidence="4">
    <location>
        <begin position="258"/>
        <end position="401"/>
    </location>
</feature>
<gene>
    <name evidence="5" type="ORF">H0E84_09545</name>
</gene>
<protein>
    <submittedName>
        <fullName evidence="5">M20/M25/M40 family metallo-hydrolase</fullName>
    </submittedName>
</protein>
<evidence type="ECO:0000313" key="6">
    <source>
        <dbReference type="Proteomes" id="UP000578091"/>
    </source>
</evidence>
<dbReference type="Gene3D" id="3.40.630.10">
    <property type="entry name" value="Zn peptidases"/>
    <property type="match status" value="1"/>
</dbReference>
<proteinExistence type="predicted"/>
<reference evidence="5 6" key="1">
    <citation type="submission" date="2020-07" db="EMBL/GenBank/DDBJ databases">
        <title>Luteimonas sp. SJ-92.</title>
        <authorList>
            <person name="Huang X.-X."/>
            <person name="Xu L."/>
            <person name="Sun J.-Q."/>
        </authorList>
    </citation>
    <scope>NUCLEOTIDE SEQUENCE [LARGE SCALE GENOMIC DNA]</scope>
    <source>
        <strain evidence="5 6">SJ-92</strain>
    </source>
</reference>
<evidence type="ECO:0000259" key="4">
    <source>
        <dbReference type="Pfam" id="PF07687"/>
    </source>
</evidence>
<dbReference type="Pfam" id="PF07687">
    <property type="entry name" value="M20_dimer"/>
    <property type="match status" value="1"/>
</dbReference>
<evidence type="ECO:0000313" key="5">
    <source>
        <dbReference type="EMBL" id="NZA26628.1"/>
    </source>
</evidence>
<evidence type="ECO:0000256" key="2">
    <source>
        <dbReference type="ARBA" id="ARBA00022723"/>
    </source>
</evidence>
<dbReference type="GO" id="GO:0046872">
    <property type="term" value="F:metal ion binding"/>
    <property type="evidence" value="ECO:0007669"/>
    <property type="project" value="UniProtKB-KW"/>
</dbReference>
<dbReference type="GO" id="GO:0006508">
    <property type="term" value="P:proteolysis"/>
    <property type="evidence" value="ECO:0007669"/>
    <property type="project" value="UniProtKB-KW"/>
</dbReference>
<keyword evidence="6" id="KW-1185">Reference proteome</keyword>
<name>A0A853JDJ8_9GAMM</name>
<dbReference type="SUPFAM" id="SSF53187">
    <property type="entry name" value="Zn-dependent exopeptidases"/>
    <property type="match status" value="1"/>
</dbReference>
<dbReference type="Proteomes" id="UP000578091">
    <property type="component" value="Unassembled WGS sequence"/>
</dbReference>
<evidence type="ECO:0000256" key="3">
    <source>
        <dbReference type="ARBA" id="ARBA00022801"/>
    </source>
</evidence>
<dbReference type="PANTHER" id="PTHR43270">
    <property type="entry name" value="BETA-ALA-HIS DIPEPTIDASE"/>
    <property type="match status" value="1"/>
</dbReference>
<dbReference type="EMBL" id="JACCKA010000059">
    <property type="protein sequence ID" value="NZA26628.1"/>
    <property type="molecule type" value="Genomic_DNA"/>
</dbReference>
<keyword evidence="1" id="KW-0645">Protease</keyword>
<dbReference type="GO" id="GO:0008233">
    <property type="term" value="F:peptidase activity"/>
    <property type="evidence" value="ECO:0007669"/>
    <property type="project" value="UniProtKB-KW"/>
</dbReference>
<dbReference type="AlphaFoldDB" id="A0A853JDJ8"/>
<sequence>MLTAWALAAPAPAAAQSPRPEWTIATDAAFDASSIAPYEGRHDRVYARIDRDLDAHLAQLQRWVRQRSISAQDDGIDAMAQLVADDLRELGFQEVEVVQTPGHPGVFGHYDAGADRTLVVYMMYDVQPVEENWRIADPFAGELVDHELGTVLMARGATNQKGPQRAFLNAVGAILQEHGTLPVNLYVVAEGEEELGSPNFGAVIEPYLDRLRDADGAFFPMNIQMPDGSVALNLGVKGIIYFELEARGGDWGGPAKAEVHGSLKAMVDSPALRLVQAIASMTSADGNTILVPGYYDAVRPPSDEEQRLINGLARRADDAALQKAFGVSRWIDGMRGRDAIVRNLFDPTLNINGIWSGYTGEGMKTILPHVATAKIDSRLPPGLEPEDAYRMIREHLDAEGFEDIALRRLSGYPAAATPVDAPLVQAAIGVFNRYDASPRVAPWLAGSAPFYQFTRTLGLPFVFGGLGHGAGAHAPDEYMLVRPAEGVKAAGLAEIEKSYVDLLYALSEAESD</sequence>
<dbReference type="Gene3D" id="3.30.70.360">
    <property type="match status" value="1"/>
</dbReference>